<comment type="caution">
    <text evidence="2">The sequence shown here is derived from an EMBL/GenBank/DDBJ whole genome shotgun (WGS) entry which is preliminary data.</text>
</comment>
<organism evidence="2 4">
    <name type="scientific">Marinobacter salsuginis</name>
    <dbReference type="NCBI Taxonomy" id="418719"/>
    <lineage>
        <taxon>Bacteria</taxon>
        <taxon>Pseudomonadati</taxon>
        <taxon>Pseudomonadota</taxon>
        <taxon>Gammaproteobacteria</taxon>
        <taxon>Pseudomonadales</taxon>
        <taxon>Marinobacteraceae</taxon>
        <taxon>Marinobacter</taxon>
    </lineage>
</organism>
<proteinExistence type="predicted"/>
<dbReference type="Proteomes" id="UP000340077">
    <property type="component" value="Unassembled WGS sequence"/>
</dbReference>
<evidence type="ECO:0000313" key="1">
    <source>
        <dbReference type="EMBL" id="GBO84602.1"/>
    </source>
</evidence>
<evidence type="ECO:0000313" key="3">
    <source>
        <dbReference type="Proteomes" id="UP000340077"/>
    </source>
</evidence>
<sequence length="59" mass="6507">MIRRQALMSQVRDGENGSFELLFDHAQLQIGTTNILLQSPNDVIDSENTIHPAVVSSAQ</sequence>
<evidence type="ECO:0000313" key="2">
    <source>
        <dbReference type="EMBL" id="GBO86588.1"/>
    </source>
</evidence>
<name>A0A5M3PUR4_9GAMM</name>
<evidence type="ECO:0000313" key="4">
    <source>
        <dbReference type="Proteomes" id="UP000387223"/>
    </source>
</evidence>
<dbReference type="Proteomes" id="UP000387223">
    <property type="component" value="Unassembled WGS sequence"/>
</dbReference>
<protein>
    <submittedName>
        <fullName evidence="2">Uncharacterized protein</fullName>
    </submittedName>
</protein>
<dbReference type="EMBL" id="BGZI01000001">
    <property type="protein sequence ID" value="GBO86588.1"/>
    <property type="molecule type" value="Genomic_DNA"/>
</dbReference>
<accession>A0A5M3PUR4</accession>
<dbReference type="AlphaFoldDB" id="A0A5M3PUR4"/>
<reference evidence="3 4" key="1">
    <citation type="journal article" date="2019" name="J. Gen. Appl. Microbiol.">
        <title>Aerobic degradation of cis-dichloroethene by the marine bacterium Marinobacter salsuginis strain 5N-3.</title>
        <authorList>
            <person name="Inoue Y."/>
            <person name="Fukunaga Y."/>
            <person name="Katsumata H."/>
            <person name="Ohji S."/>
            <person name="Hosoyama A."/>
            <person name="Mori K."/>
            <person name="Ando K."/>
        </authorList>
    </citation>
    <scope>NUCLEOTIDE SEQUENCE [LARGE SCALE GENOMIC DNA]</scope>
    <source>
        <strain evidence="1 3">5N-3</strain>
        <strain evidence="2 4">NBRC 109114</strain>
    </source>
</reference>
<gene>
    <name evidence="1" type="ORF">MS5N3_20530</name>
    <name evidence="2" type="ORF">MSSD14B_02560</name>
</gene>
<keyword evidence="3" id="KW-1185">Reference proteome</keyword>
<dbReference type="EMBL" id="BGZH01000001">
    <property type="protein sequence ID" value="GBO84602.1"/>
    <property type="molecule type" value="Genomic_DNA"/>
</dbReference>